<name>A0A2P6TEW6_CHLSO</name>
<keyword evidence="1 4" id="KW-0489">Methyltransferase</keyword>
<proteinExistence type="predicted"/>
<protein>
    <submittedName>
        <fullName evidence="4">Family tRNA rRNA methyltransferase</fullName>
    </submittedName>
</protein>
<dbReference type="InterPro" id="IPR051259">
    <property type="entry name" value="rRNA_Methyltransferase"/>
</dbReference>
<dbReference type="EMBL" id="LHPG02000019">
    <property type="protein sequence ID" value="PRW32518.1"/>
    <property type="molecule type" value="Genomic_DNA"/>
</dbReference>
<dbReference type="AlphaFoldDB" id="A0A2P6TEW6"/>
<dbReference type="Proteomes" id="UP000239899">
    <property type="component" value="Unassembled WGS sequence"/>
</dbReference>
<evidence type="ECO:0000256" key="1">
    <source>
        <dbReference type="ARBA" id="ARBA00022603"/>
    </source>
</evidence>
<dbReference type="STRING" id="3076.A0A2P6TEW6"/>
<dbReference type="GO" id="GO:0003723">
    <property type="term" value="F:RNA binding"/>
    <property type="evidence" value="ECO:0007669"/>
    <property type="project" value="InterPro"/>
</dbReference>
<evidence type="ECO:0000313" key="4">
    <source>
        <dbReference type="EMBL" id="PRW32518.1"/>
    </source>
</evidence>
<dbReference type="InterPro" id="IPR029026">
    <property type="entry name" value="tRNA_m1G_MTases_N"/>
</dbReference>
<keyword evidence="2" id="KW-0808">Transferase</keyword>
<sequence length="225" mass="24036">MQPDRSDGTAAASSSDEPPACYLISYNQQSKHNIGTLARCATAFNVKEVCLVGSRQFNTFGAHGSSEFVEFSHYHTLEECVADLKENKGCTVVGVEIMDGAQPVHSFPFKGNAAFMLGNEGAGLNEKQLALCDSFIYIPQYGAGTASLNVAVAASIILHHFAHWAGYPERQREGQKFVVAERPQRTGPRGFVPLTPEEAAAEKARRAASAASADADAAALPALFE</sequence>
<comment type="caution">
    <text evidence="4">The sequence shown here is derived from an EMBL/GenBank/DDBJ whole genome shotgun (WGS) entry which is preliminary data.</text>
</comment>
<dbReference type="InterPro" id="IPR001537">
    <property type="entry name" value="SpoU_MeTrfase"/>
</dbReference>
<accession>A0A2P6TEW6</accession>
<dbReference type="GO" id="GO:0032259">
    <property type="term" value="P:methylation"/>
    <property type="evidence" value="ECO:0007669"/>
    <property type="project" value="UniProtKB-KW"/>
</dbReference>
<dbReference type="SUPFAM" id="SSF75217">
    <property type="entry name" value="alpha/beta knot"/>
    <property type="match status" value="1"/>
</dbReference>
<evidence type="ECO:0000313" key="5">
    <source>
        <dbReference type="Proteomes" id="UP000239899"/>
    </source>
</evidence>
<dbReference type="Gene3D" id="3.40.1280.10">
    <property type="match status" value="1"/>
</dbReference>
<organism evidence="4 5">
    <name type="scientific">Chlorella sorokiniana</name>
    <name type="common">Freshwater green alga</name>
    <dbReference type="NCBI Taxonomy" id="3076"/>
    <lineage>
        <taxon>Eukaryota</taxon>
        <taxon>Viridiplantae</taxon>
        <taxon>Chlorophyta</taxon>
        <taxon>core chlorophytes</taxon>
        <taxon>Trebouxiophyceae</taxon>
        <taxon>Chlorellales</taxon>
        <taxon>Chlorellaceae</taxon>
        <taxon>Chlorella clade</taxon>
        <taxon>Chlorella</taxon>
    </lineage>
</organism>
<evidence type="ECO:0000256" key="2">
    <source>
        <dbReference type="ARBA" id="ARBA00022679"/>
    </source>
</evidence>
<keyword evidence="5" id="KW-1185">Reference proteome</keyword>
<feature type="domain" description="tRNA/rRNA methyltransferase SpoU type" evidence="3">
    <location>
        <begin position="22"/>
        <end position="159"/>
    </location>
</feature>
<dbReference type="PANTHER" id="PTHR43191:SF7">
    <property type="entry name" value="OBP33PEP LIKE PROTEIN"/>
    <property type="match status" value="1"/>
</dbReference>
<dbReference type="CDD" id="cd18096">
    <property type="entry name" value="SpoU-like"/>
    <property type="match status" value="1"/>
</dbReference>
<gene>
    <name evidence="4" type="ORF">C2E21_8238</name>
</gene>
<dbReference type="Pfam" id="PF00588">
    <property type="entry name" value="SpoU_methylase"/>
    <property type="match status" value="1"/>
</dbReference>
<dbReference type="PANTHER" id="PTHR43191">
    <property type="entry name" value="RRNA METHYLTRANSFERASE 3"/>
    <property type="match status" value="1"/>
</dbReference>
<evidence type="ECO:0000259" key="3">
    <source>
        <dbReference type="Pfam" id="PF00588"/>
    </source>
</evidence>
<dbReference type="InterPro" id="IPR029028">
    <property type="entry name" value="Alpha/beta_knot_MTases"/>
</dbReference>
<dbReference type="GO" id="GO:0008173">
    <property type="term" value="F:RNA methyltransferase activity"/>
    <property type="evidence" value="ECO:0007669"/>
    <property type="project" value="InterPro"/>
</dbReference>
<reference evidence="4 5" key="1">
    <citation type="journal article" date="2018" name="Plant J.">
        <title>Genome sequences of Chlorella sorokiniana UTEX 1602 and Micractinium conductrix SAG 241.80: implications to maltose excretion by a green alga.</title>
        <authorList>
            <person name="Arriola M.B."/>
            <person name="Velmurugan N."/>
            <person name="Zhang Y."/>
            <person name="Plunkett M.H."/>
            <person name="Hondzo H."/>
            <person name="Barney B.M."/>
        </authorList>
    </citation>
    <scope>NUCLEOTIDE SEQUENCE [LARGE SCALE GENOMIC DNA]</scope>
    <source>
        <strain evidence="5">UTEX 1602</strain>
    </source>
</reference>
<dbReference type="OrthoDB" id="270651at2759"/>
<dbReference type="GO" id="GO:0006396">
    <property type="term" value="P:RNA processing"/>
    <property type="evidence" value="ECO:0007669"/>
    <property type="project" value="InterPro"/>
</dbReference>